<proteinExistence type="predicted"/>
<feature type="region of interest" description="Disordered" evidence="1">
    <location>
        <begin position="288"/>
        <end position="307"/>
    </location>
</feature>
<comment type="caution">
    <text evidence="2">The sequence shown here is derived from an EMBL/GenBank/DDBJ whole genome shotgun (WGS) entry which is preliminary data.</text>
</comment>
<dbReference type="Gene3D" id="2.30.320.10">
    <property type="entry name" value="YwqG-like"/>
    <property type="match status" value="1"/>
</dbReference>
<dbReference type="Proteomes" id="UP000540191">
    <property type="component" value="Unassembled WGS sequence"/>
</dbReference>
<dbReference type="PANTHER" id="PTHR36436">
    <property type="entry name" value="SLL5081 PROTEIN"/>
    <property type="match status" value="1"/>
</dbReference>
<accession>A0A7W7M3Z3</accession>
<name>A0A7W7M3Z3_9MICC</name>
<organism evidence="2 3">
    <name type="scientific">Micrococcus cohnii</name>
    <dbReference type="NCBI Taxonomy" id="993416"/>
    <lineage>
        <taxon>Bacteria</taxon>
        <taxon>Bacillati</taxon>
        <taxon>Actinomycetota</taxon>
        <taxon>Actinomycetes</taxon>
        <taxon>Micrococcales</taxon>
        <taxon>Micrococcaceae</taxon>
        <taxon>Micrococcus</taxon>
    </lineage>
</organism>
<protein>
    <submittedName>
        <fullName evidence="2">Uncharacterized protein YwqG</fullName>
    </submittedName>
</protein>
<dbReference type="RefSeq" id="WP_184241831.1">
    <property type="nucleotide sequence ID" value="NZ_JACHNA010000001.1"/>
</dbReference>
<dbReference type="Pfam" id="PF09234">
    <property type="entry name" value="DUF1963"/>
    <property type="match status" value="1"/>
</dbReference>
<evidence type="ECO:0000313" key="2">
    <source>
        <dbReference type="EMBL" id="MBB4736171.1"/>
    </source>
</evidence>
<dbReference type="InterPro" id="IPR015315">
    <property type="entry name" value="DUF1963"/>
</dbReference>
<dbReference type="InterPro" id="IPR035948">
    <property type="entry name" value="YwqG-like_sf"/>
</dbReference>
<evidence type="ECO:0000256" key="1">
    <source>
        <dbReference type="SAM" id="MobiDB-lite"/>
    </source>
</evidence>
<dbReference type="AlphaFoldDB" id="A0A7W7M3Z3"/>
<dbReference type="SUPFAM" id="SSF103032">
    <property type="entry name" value="Hypothetical protein YwqG"/>
    <property type="match status" value="1"/>
</dbReference>
<gene>
    <name evidence="2" type="ORF">HDA30_001679</name>
</gene>
<dbReference type="PANTHER" id="PTHR36436:SF6">
    <property type="entry name" value="SLL5081 PROTEIN"/>
    <property type="match status" value="1"/>
</dbReference>
<sequence>MSFLNRLLRRRADRTAWTPCPPDMSAYLLAVLDRVVDLSTAPDWAYLVRLEPRPEGPVALLIRPDDASAREPGSPEQVPALTMQARFGEAAEALRVDRHSWHRVANALDRRPDAPAASHKLNDHWAGSSAARISWLLHQHRTQRHPLDVGRPEAAALVTEPRPDVVQSAGVPLSPPSATDALLLAAALHQEDEDLTTTLWRAGADGMRSVPGSLGLLLHEYAGEWILATMLDGPEDYRTVSAAFTAQSSVATVDDEHGGQRLVPISQLEARTGVNLIGWLAEQAQDFSAAHTEGTSEEDMGQADPAPLSLPGLRVSLTPGTNLPLTTSKVGGPPYLPPGQQPPTAPDGTQMAFLAQIRCEEASATPVLPERGLLQFWHAIDILCGLEREGGGAVTYHPDVDETVTAADVADRYTVDPTDLEDNSPLETSWDRERQGYVPTEASMSFVPGDDGSVPDFPYHRVGGRSVFTQWDPRLESESEADYTVQLLQLDSDSPTLMWGDSGVGHFYVTEEQARNRDYSRPLYHWDCM</sequence>
<keyword evidence="3" id="KW-1185">Reference proteome</keyword>
<reference evidence="2 3" key="1">
    <citation type="submission" date="2020-08" db="EMBL/GenBank/DDBJ databases">
        <title>Sequencing the genomes of 1000 actinobacteria strains.</title>
        <authorList>
            <person name="Klenk H.-P."/>
        </authorList>
    </citation>
    <scope>NUCLEOTIDE SEQUENCE [LARGE SCALE GENOMIC DNA]</scope>
    <source>
        <strain evidence="2 3">DSM 23974</strain>
    </source>
</reference>
<evidence type="ECO:0000313" key="3">
    <source>
        <dbReference type="Proteomes" id="UP000540191"/>
    </source>
</evidence>
<dbReference type="EMBL" id="JACHNA010000001">
    <property type="protein sequence ID" value="MBB4736171.1"/>
    <property type="molecule type" value="Genomic_DNA"/>
</dbReference>